<dbReference type="EMBL" id="LN891261">
    <property type="protein sequence ID" value="CUS07030.1"/>
    <property type="molecule type" value="Genomic_DNA"/>
</dbReference>
<sequence>MSWNLGRVERSWARYSMYEWDPVQTSSSGGHGLAHTRVQDDGPEHFSLQRDTGGLPQRRPPPTEPSRIQADIKVLAGGVKIDGDDERWCCELEIDWATDVTTPFKWQNGIRCHKELVRVYGTGTRVPPNRLGRSGHLTGQTFSFFFFSFPLSPDVEVDCTIRAPVLVSPDGG</sequence>
<dbReference type="AlphaFoldDB" id="A0A292PKK1"/>
<protein>
    <submittedName>
        <fullName evidence="2">Uncharacterized protein</fullName>
    </submittedName>
</protein>
<gene>
    <name evidence="2" type="ORF">GSTUAT00008880001</name>
</gene>
<keyword evidence="3" id="KW-1185">Reference proteome</keyword>
<feature type="region of interest" description="Disordered" evidence="1">
    <location>
        <begin position="26"/>
        <end position="65"/>
    </location>
</feature>
<organism evidence="2 3">
    <name type="scientific">Tuber aestivum</name>
    <name type="common">summer truffle</name>
    <dbReference type="NCBI Taxonomy" id="59557"/>
    <lineage>
        <taxon>Eukaryota</taxon>
        <taxon>Fungi</taxon>
        <taxon>Dikarya</taxon>
        <taxon>Ascomycota</taxon>
        <taxon>Pezizomycotina</taxon>
        <taxon>Pezizomycetes</taxon>
        <taxon>Pezizales</taxon>
        <taxon>Tuberaceae</taxon>
        <taxon>Tuber</taxon>
    </lineage>
</organism>
<accession>A0A292PKK1</accession>
<feature type="compositionally biased region" description="Basic and acidic residues" evidence="1">
    <location>
        <begin position="37"/>
        <end position="48"/>
    </location>
</feature>
<proteinExistence type="predicted"/>
<reference evidence="2" key="1">
    <citation type="submission" date="2015-10" db="EMBL/GenBank/DDBJ databases">
        <authorList>
            <person name="Regsiter A."/>
            <person name="william w."/>
        </authorList>
    </citation>
    <scope>NUCLEOTIDE SEQUENCE</scope>
    <source>
        <strain evidence="2">Montdore</strain>
    </source>
</reference>
<name>A0A292PKK1_9PEZI</name>
<evidence type="ECO:0000313" key="3">
    <source>
        <dbReference type="Proteomes" id="UP001412239"/>
    </source>
</evidence>
<dbReference type="Proteomes" id="UP001412239">
    <property type="component" value="Unassembled WGS sequence"/>
</dbReference>
<evidence type="ECO:0000313" key="2">
    <source>
        <dbReference type="EMBL" id="CUS07030.1"/>
    </source>
</evidence>
<evidence type="ECO:0000256" key="1">
    <source>
        <dbReference type="SAM" id="MobiDB-lite"/>
    </source>
</evidence>